<protein>
    <submittedName>
        <fullName evidence="2">Uncharacterized protein</fullName>
    </submittedName>
</protein>
<evidence type="ECO:0000313" key="2">
    <source>
        <dbReference type="EMBL" id="OJA09953.1"/>
    </source>
</evidence>
<evidence type="ECO:0000256" key="1">
    <source>
        <dbReference type="SAM" id="MobiDB-lite"/>
    </source>
</evidence>
<gene>
    <name evidence="2" type="ORF">AZE42_12337</name>
</gene>
<keyword evidence="3" id="KW-1185">Reference proteome</keyword>
<feature type="region of interest" description="Disordered" evidence="1">
    <location>
        <begin position="1"/>
        <end position="21"/>
    </location>
</feature>
<sequence>MDVPLTIPTPTSVAHTNAEPPAPFPVHCAFSELRTSLRATKASLASDVDNSRV</sequence>
<reference evidence="2 3" key="1">
    <citation type="submission" date="2016-03" db="EMBL/GenBank/DDBJ databases">
        <title>Comparative genomics of the ectomycorrhizal sister species Rhizopogon vinicolor and Rhizopogon vesiculosus (Basidiomycota: Boletales) reveals a divergence of the mating type B locus.</title>
        <authorList>
            <person name="Mujic A.B."/>
            <person name="Kuo A."/>
            <person name="Tritt A."/>
            <person name="Lipzen A."/>
            <person name="Chen C."/>
            <person name="Johnson J."/>
            <person name="Sharma A."/>
            <person name="Barry K."/>
            <person name="Grigoriev I.V."/>
            <person name="Spatafora J.W."/>
        </authorList>
    </citation>
    <scope>NUCLEOTIDE SEQUENCE [LARGE SCALE GENOMIC DNA]</scope>
    <source>
        <strain evidence="2 3">AM-OR11-056</strain>
    </source>
</reference>
<proteinExistence type="predicted"/>
<dbReference type="Proteomes" id="UP000183567">
    <property type="component" value="Unassembled WGS sequence"/>
</dbReference>
<name>A0A1J8Q8G7_9AGAM</name>
<accession>A0A1J8Q8G7</accession>
<dbReference type="AlphaFoldDB" id="A0A1J8Q8G7"/>
<organism evidence="2 3">
    <name type="scientific">Rhizopogon vesiculosus</name>
    <dbReference type="NCBI Taxonomy" id="180088"/>
    <lineage>
        <taxon>Eukaryota</taxon>
        <taxon>Fungi</taxon>
        <taxon>Dikarya</taxon>
        <taxon>Basidiomycota</taxon>
        <taxon>Agaricomycotina</taxon>
        <taxon>Agaricomycetes</taxon>
        <taxon>Agaricomycetidae</taxon>
        <taxon>Boletales</taxon>
        <taxon>Suillineae</taxon>
        <taxon>Rhizopogonaceae</taxon>
        <taxon>Rhizopogon</taxon>
    </lineage>
</organism>
<dbReference type="EMBL" id="LVVM01005698">
    <property type="protein sequence ID" value="OJA09953.1"/>
    <property type="molecule type" value="Genomic_DNA"/>
</dbReference>
<comment type="caution">
    <text evidence="2">The sequence shown here is derived from an EMBL/GenBank/DDBJ whole genome shotgun (WGS) entry which is preliminary data.</text>
</comment>
<evidence type="ECO:0000313" key="3">
    <source>
        <dbReference type="Proteomes" id="UP000183567"/>
    </source>
</evidence>